<proteinExistence type="predicted"/>
<dbReference type="AlphaFoldDB" id="J9GE75"/>
<organism evidence="1">
    <name type="scientific">gut metagenome</name>
    <dbReference type="NCBI Taxonomy" id="749906"/>
    <lineage>
        <taxon>unclassified sequences</taxon>
        <taxon>metagenomes</taxon>
        <taxon>organismal metagenomes</taxon>
    </lineage>
</organism>
<name>J9GE75_9ZZZZ</name>
<dbReference type="EMBL" id="AMCI01004642">
    <property type="protein sequence ID" value="EJW97674.1"/>
    <property type="molecule type" value="Genomic_DNA"/>
</dbReference>
<accession>J9GE75</accession>
<reference evidence="1" key="1">
    <citation type="journal article" date="2012" name="PLoS ONE">
        <title>Gene sets for utilization of primary and secondary nutrition supplies in the distal gut of endangered iberian lynx.</title>
        <authorList>
            <person name="Alcaide M."/>
            <person name="Messina E."/>
            <person name="Richter M."/>
            <person name="Bargiela R."/>
            <person name="Peplies J."/>
            <person name="Huws S.A."/>
            <person name="Newbold C.J."/>
            <person name="Golyshin P.N."/>
            <person name="Simon M.A."/>
            <person name="Lopez G."/>
            <person name="Yakimov M.M."/>
            <person name="Ferrer M."/>
        </authorList>
    </citation>
    <scope>NUCLEOTIDE SEQUENCE</scope>
</reference>
<sequence>MAITMAMASMANTMVMASVTAMAMATGNTKIKKYNN</sequence>
<protein>
    <submittedName>
        <fullName evidence="1">Secreted protein</fullName>
    </submittedName>
</protein>
<gene>
    <name evidence="1" type="ORF">EVA_14220</name>
</gene>
<comment type="caution">
    <text evidence="1">The sequence shown here is derived from an EMBL/GenBank/DDBJ whole genome shotgun (WGS) entry which is preliminary data.</text>
</comment>
<evidence type="ECO:0000313" key="1">
    <source>
        <dbReference type="EMBL" id="EJW97674.1"/>
    </source>
</evidence>